<dbReference type="Proteomes" id="UP001162164">
    <property type="component" value="Unassembled WGS sequence"/>
</dbReference>
<comment type="caution">
    <text evidence="1">The sequence shown here is derived from an EMBL/GenBank/DDBJ whole genome shotgun (WGS) entry which is preliminary data.</text>
</comment>
<protein>
    <submittedName>
        <fullName evidence="1">Uncharacterized protein</fullName>
    </submittedName>
</protein>
<dbReference type="EMBL" id="JAPWTJ010001548">
    <property type="protein sequence ID" value="KAJ8970968.1"/>
    <property type="molecule type" value="Genomic_DNA"/>
</dbReference>
<evidence type="ECO:0000313" key="1">
    <source>
        <dbReference type="EMBL" id="KAJ8970968.1"/>
    </source>
</evidence>
<proteinExistence type="predicted"/>
<evidence type="ECO:0000313" key="2">
    <source>
        <dbReference type="Proteomes" id="UP001162164"/>
    </source>
</evidence>
<organism evidence="1 2">
    <name type="scientific">Molorchus minor</name>
    <dbReference type="NCBI Taxonomy" id="1323400"/>
    <lineage>
        <taxon>Eukaryota</taxon>
        <taxon>Metazoa</taxon>
        <taxon>Ecdysozoa</taxon>
        <taxon>Arthropoda</taxon>
        <taxon>Hexapoda</taxon>
        <taxon>Insecta</taxon>
        <taxon>Pterygota</taxon>
        <taxon>Neoptera</taxon>
        <taxon>Endopterygota</taxon>
        <taxon>Coleoptera</taxon>
        <taxon>Polyphaga</taxon>
        <taxon>Cucujiformia</taxon>
        <taxon>Chrysomeloidea</taxon>
        <taxon>Cerambycidae</taxon>
        <taxon>Lamiinae</taxon>
        <taxon>Monochamini</taxon>
        <taxon>Molorchus</taxon>
    </lineage>
</organism>
<gene>
    <name evidence="1" type="ORF">NQ317_012645</name>
</gene>
<name>A0ABQ9J1N3_9CUCU</name>
<keyword evidence="2" id="KW-1185">Reference proteome</keyword>
<reference evidence="1" key="1">
    <citation type="journal article" date="2023" name="Insect Mol. Biol.">
        <title>Genome sequencing provides insights into the evolution of gene families encoding plant cell wall-degrading enzymes in longhorned beetles.</title>
        <authorList>
            <person name="Shin N.R."/>
            <person name="Okamura Y."/>
            <person name="Kirsch R."/>
            <person name="Pauchet Y."/>
        </authorList>
    </citation>
    <scope>NUCLEOTIDE SEQUENCE</scope>
    <source>
        <strain evidence="1">MMC_N1</strain>
    </source>
</reference>
<accession>A0ABQ9J1N3</accession>
<sequence>MSLVTFSFDSHKAQYKIGILRAYLLTYINGGYVRMFPLSHTLKFEEDTPTLAKDANTKDDDWFEIFDPRSSLNKRKRGEKIYKRKKK</sequence>